<organism evidence="2 3">
    <name type="scientific">Saonia flava</name>
    <dbReference type="NCBI Taxonomy" id="523696"/>
    <lineage>
        <taxon>Bacteria</taxon>
        <taxon>Pseudomonadati</taxon>
        <taxon>Bacteroidota</taxon>
        <taxon>Flavobacteriia</taxon>
        <taxon>Flavobacteriales</taxon>
        <taxon>Flavobacteriaceae</taxon>
        <taxon>Saonia</taxon>
    </lineage>
</organism>
<dbReference type="InterPro" id="IPR050570">
    <property type="entry name" value="Cell_wall_metabolism_enzyme"/>
</dbReference>
<dbReference type="RefSeq" id="WP_167965268.1">
    <property type="nucleotide sequence ID" value="NZ_JAATJJ010000002.1"/>
</dbReference>
<evidence type="ECO:0000259" key="1">
    <source>
        <dbReference type="Pfam" id="PF01551"/>
    </source>
</evidence>
<name>A0A846QWI4_9FLAO</name>
<dbReference type="PANTHER" id="PTHR21666:SF270">
    <property type="entry name" value="MUREIN HYDROLASE ACTIVATOR ENVC"/>
    <property type="match status" value="1"/>
</dbReference>
<dbReference type="PROSITE" id="PS51257">
    <property type="entry name" value="PROKAR_LIPOPROTEIN"/>
    <property type="match status" value="1"/>
</dbReference>
<dbReference type="EMBL" id="JAATJJ010000002">
    <property type="protein sequence ID" value="NJB72338.1"/>
    <property type="molecule type" value="Genomic_DNA"/>
</dbReference>
<dbReference type="InterPro" id="IPR016047">
    <property type="entry name" value="M23ase_b-sheet_dom"/>
</dbReference>
<evidence type="ECO:0000313" key="3">
    <source>
        <dbReference type="Proteomes" id="UP000590442"/>
    </source>
</evidence>
<reference evidence="2 3" key="1">
    <citation type="submission" date="2020-03" db="EMBL/GenBank/DDBJ databases">
        <title>Genomic Encyclopedia of Type Strains, Phase IV (KMG-IV): sequencing the most valuable type-strain genomes for metagenomic binning, comparative biology and taxonomic classification.</title>
        <authorList>
            <person name="Goeker M."/>
        </authorList>
    </citation>
    <scope>NUCLEOTIDE SEQUENCE [LARGE SCALE GENOMIC DNA]</scope>
    <source>
        <strain evidence="2 3">DSM 29762</strain>
    </source>
</reference>
<proteinExistence type="predicted"/>
<dbReference type="PANTHER" id="PTHR21666">
    <property type="entry name" value="PEPTIDASE-RELATED"/>
    <property type="match status" value="1"/>
</dbReference>
<keyword evidence="3" id="KW-1185">Reference proteome</keyword>
<dbReference type="Gene3D" id="2.70.70.10">
    <property type="entry name" value="Glucose Permease (Domain IIA)"/>
    <property type="match status" value="1"/>
</dbReference>
<dbReference type="AlphaFoldDB" id="A0A846QWI4"/>
<dbReference type="GO" id="GO:0004222">
    <property type="term" value="F:metalloendopeptidase activity"/>
    <property type="evidence" value="ECO:0007669"/>
    <property type="project" value="TreeGrafter"/>
</dbReference>
<dbReference type="Pfam" id="PF01551">
    <property type="entry name" value="Peptidase_M23"/>
    <property type="match status" value="1"/>
</dbReference>
<feature type="domain" description="M23ase beta-sheet core" evidence="1">
    <location>
        <begin position="243"/>
        <end position="340"/>
    </location>
</feature>
<accession>A0A846QWI4</accession>
<dbReference type="CDD" id="cd12797">
    <property type="entry name" value="M23_peptidase"/>
    <property type="match status" value="1"/>
</dbReference>
<dbReference type="Proteomes" id="UP000590442">
    <property type="component" value="Unassembled WGS sequence"/>
</dbReference>
<gene>
    <name evidence="2" type="ORF">GGR42_002829</name>
</gene>
<dbReference type="SUPFAM" id="SSF51261">
    <property type="entry name" value="Duplicated hybrid motif"/>
    <property type="match status" value="1"/>
</dbReference>
<evidence type="ECO:0000313" key="2">
    <source>
        <dbReference type="EMBL" id="NJB72338.1"/>
    </source>
</evidence>
<comment type="caution">
    <text evidence="2">The sequence shown here is derived from an EMBL/GenBank/DDBJ whole genome shotgun (WGS) entry which is preliminary data.</text>
</comment>
<sequence length="400" mass="45029">MKLFPKFILLTIGLFLIGCDNSSKTIENNLDGSTKTYRLKPSPIGKEILEAEVDFVCPPFRADGKTNIQFELSMVNNFRQNLILNSIDIINANGQETLIKSFDDNYLENNFIHLGIRNTEDSVILEPGRKGLIVLQIEFDDSQSIPNQIFHRLQVGISNKGSIVEVPFEVALIKIPNTNSIELGLPFKKGKWFYTAESHKDSRFITQGTPTYPQRFAIDWAYIEDNGVFVKEDMSINENYPTYGQELLAVADGIIVEIKNDIPDNVPEQIDVKITRETVCGNYVILDIGNDIYAVYAHLIPDSFKVTTGEKVTKGQVIGLLGNSGNSDGPHLHFHLETKSPRVLGGEGIPYHFEKFNQLKKYSFEELGTIFEGESLDLKNLNTEIRFNEMPIGNGVVEFE</sequence>
<dbReference type="InterPro" id="IPR011055">
    <property type="entry name" value="Dup_hybrid_motif"/>
</dbReference>
<protein>
    <recommendedName>
        <fullName evidence="1">M23ase beta-sheet core domain-containing protein</fullName>
    </recommendedName>
</protein>